<feature type="region of interest" description="Disordered" evidence="1">
    <location>
        <begin position="1"/>
        <end position="119"/>
    </location>
</feature>
<organism evidence="2 3">
    <name type="scientific">Actinacidiphila bryophytorum</name>
    <dbReference type="NCBI Taxonomy" id="1436133"/>
    <lineage>
        <taxon>Bacteria</taxon>
        <taxon>Bacillati</taxon>
        <taxon>Actinomycetota</taxon>
        <taxon>Actinomycetes</taxon>
        <taxon>Kitasatosporales</taxon>
        <taxon>Streptomycetaceae</taxon>
        <taxon>Actinacidiphila</taxon>
    </lineage>
</organism>
<dbReference type="AlphaFoldDB" id="A0A9W4H2C1"/>
<sequence length="119" mass="13078">MGLHLRQRLRGPAADPAGLRRPHRPVGPRRAPLRPVADRLPPARRHRRRHDRRSHPPGVLRRRRHLECAAPGPARRDLDRGGHGAPLGGVCVAARDGEGRRGQHRQPDGAAGVRPEVSG</sequence>
<evidence type="ECO:0000313" key="3">
    <source>
        <dbReference type="Proteomes" id="UP001153328"/>
    </source>
</evidence>
<comment type="caution">
    <text evidence="2">The sequence shown here is derived from an EMBL/GenBank/DDBJ whole genome shotgun (WGS) entry which is preliminary data.</text>
</comment>
<dbReference type="GO" id="GO:0016787">
    <property type="term" value="F:hydrolase activity"/>
    <property type="evidence" value="ECO:0007669"/>
    <property type="project" value="UniProtKB-KW"/>
</dbReference>
<name>A0A9W4H2C1_9ACTN</name>
<accession>A0A9W4H2C1</accession>
<evidence type="ECO:0000256" key="1">
    <source>
        <dbReference type="SAM" id="MobiDB-lite"/>
    </source>
</evidence>
<keyword evidence="3" id="KW-1185">Reference proteome</keyword>
<feature type="compositionally biased region" description="Basic and acidic residues" evidence="1">
    <location>
        <begin position="95"/>
        <end position="107"/>
    </location>
</feature>
<reference evidence="2" key="1">
    <citation type="submission" date="2021-06" db="EMBL/GenBank/DDBJ databases">
        <authorList>
            <person name="Arsene-Ploetze F."/>
        </authorList>
    </citation>
    <scope>NUCLEOTIDE SEQUENCE</scope>
    <source>
        <strain evidence="2">SBRY1</strain>
    </source>
</reference>
<feature type="compositionally biased region" description="Basic residues" evidence="1">
    <location>
        <begin position="42"/>
        <end position="65"/>
    </location>
</feature>
<gene>
    <name evidence="2" type="ORF">SBRY_40127</name>
</gene>
<keyword evidence="2" id="KW-0378">Hydrolase</keyword>
<proteinExistence type="predicted"/>
<protein>
    <submittedName>
        <fullName evidence="2">Adenosylhomocysteinase</fullName>
        <ecNumber evidence="2">3.3.1.1</ecNumber>
    </submittedName>
</protein>
<dbReference type="EC" id="3.3.1.1" evidence="2"/>
<dbReference type="Proteomes" id="UP001153328">
    <property type="component" value="Unassembled WGS sequence"/>
</dbReference>
<evidence type="ECO:0000313" key="2">
    <source>
        <dbReference type="EMBL" id="CAG7645315.1"/>
    </source>
</evidence>
<dbReference type="EMBL" id="CAJVAX010000018">
    <property type="protein sequence ID" value="CAG7645315.1"/>
    <property type="molecule type" value="Genomic_DNA"/>
</dbReference>